<organism evidence="1 2">
    <name type="scientific">Mycoavidus cysteinexigens</name>
    <dbReference type="NCBI Taxonomy" id="1553431"/>
    <lineage>
        <taxon>Bacteria</taxon>
        <taxon>Pseudomonadati</taxon>
        <taxon>Pseudomonadota</taxon>
        <taxon>Betaproteobacteria</taxon>
        <taxon>Burkholderiales</taxon>
        <taxon>Burkholderiaceae</taxon>
        <taxon>Mycoavidus</taxon>
    </lineage>
</organism>
<dbReference type="KEGG" id="mcys:MCB1EB_1638"/>
<dbReference type="InterPro" id="IPR049718">
    <property type="entry name" value="AKO59007-like"/>
</dbReference>
<protein>
    <submittedName>
        <fullName evidence="1">Uncharacterized protein</fullName>
    </submittedName>
</protein>
<gene>
    <name evidence="1" type="ORF">MCB1EB_1638</name>
</gene>
<dbReference type="RefSeq" id="WP_045365224.1">
    <property type="nucleotide sequence ID" value="NZ_AP018150.1"/>
</dbReference>
<proteinExistence type="predicted"/>
<dbReference type="AlphaFoldDB" id="A0A2Z6EWH6"/>
<evidence type="ECO:0000313" key="1">
    <source>
        <dbReference type="EMBL" id="BBE09799.1"/>
    </source>
</evidence>
<sequence>MPISQADLAELAKVSLDEYLRNIPVDNIGTEHPFLKKLLSKRKSFMGAKQNIVENVRKEYGSGFKWAYGAEPVVFNKRNTTESAAFPWRRAVDGLYLEHDRLFGNGIKVREGKRGAHKLEQNEKVQLINLLNEQMEALRLGFLERLDIELHRDGTSSADAITGLDAIIATKPTTGIIGGINRATATYWRNYADLTLDTTAEGDLSGKLEKAWRACIRNGGSPNFILAGSDFIDAYKQEITLTQNADAAKPKTVDLGIGTATSTGLFYKGIEIIWDPIFQTLDTLETPETQWEKRCYLLNTRYLKYSDDDMDIVTPTRPHDTLALYTMVNLRCALSTDRSNAHAVLAIK</sequence>
<dbReference type="NCBIfam" id="NF033394">
    <property type="entry name" value="capsid_maj_Podo"/>
    <property type="match status" value="1"/>
</dbReference>
<keyword evidence="2" id="KW-1185">Reference proteome</keyword>
<dbReference type="EMBL" id="AP018150">
    <property type="protein sequence ID" value="BBE09799.1"/>
    <property type="molecule type" value="Genomic_DNA"/>
</dbReference>
<reference evidence="1 2" key="1">
    <citation type="journal article" date="2018" name="Microbes Environ.">
        <title>Comparative Genomic Insights into Endofungal Lifestyles of Two Bacterial Endosymbionts, Mycoavidus cysteinexigens and Burkholderia rhizoxinica.</title>
        <authorList>
            <person name="Sharmin D."/>
            <person name="Guo Y."/>
            <person name="Nishizawa T."/>
            <person name="Ohshima S."/>
            <person name="Sato Y."/>
            <person name="Takashima Y."/>
            <person name="Narisawa K."/>
            <person name="Ohta H."/>
        </authorList>
    </citation>
    <scope>NUCLEOTIDE SEQUENCE [LARGE SCALE GENOMIC DNA]</scope>
    <source>
        <strain evidence="1 2">B1-EB</strain>
    </source>
</reference>
<accession>A0A2Z6EWH6</accession>
<name>A0A2Z6EWH6_9BURK</name>
<evidence type="ECO:0000313" key="2">
    <source>
        <dbReference type="Proteomes" id="UP000282597"/>
    </source>
</evidence>
<dbReference type="Proteomes" id="UP000282597">
    <property type="component" value="Chromosome"/>
</dbReference>